<sequence>MSLISFCIITHHPIFSGFRRCLSTLKAMIDCLPGFGRLISGCAWKSNNFWQLFLYNSRICPDITNAEALIALQIEKWIFRLLSTSAPVPSNSFVKLKLLPEEVESPLVFALPDKSRLSLVDFSFYLPIELLGIDKCINVILAVLLEQKVLLKSRDYNALTMCVLALTKMLYPLQYMFPVIPFLPTSLPNAEQILLSPTPFLIGIPSSFLQEKGQKISLSEILLVDLDSGQLIYGEALAQLPDFPAQEKDNLRDHFLRALELMKKGSSMAPDAIVDALMCPKRSTKDSALTDSSLADDQPPVDVDVIDVASRVAMVRFFNSPSILGDFTEHTRTLRLFPRPVVTFKYVSFMRSRPVMYPFTQKLAKTQAVEYLSEWCLYPKNEVFQRIHSGIFDPRLIGDKPKWFCSELVPVEYEVYDKSDTCLIHLGCCKNRNPWAVENVRLEPWLLNKADFQSLGFAEPNDTSSHAHSLLVKYREFFNPPSCAEEIVGHAKAVSERDAGSNEVGKSDGRSTASLKRSSTLADSDEAYDDIFASSISQSDGQSDQDDSDIWDLKESKQTTANETNNTLDGSLLDRMSLVPESRTQKTASNGSLNNSVEFKRAQFLKKRSFPWSSKASDNEGFVGESQRNASQKASGEDAENAIFGKPLLTNISGVLSGAGNAFSEILSLPQNLIEKSKQFVQSPKLPRWKDVSSSDTTNSRTRKTSKEQTVSSLHAQRKEKALNRLALTSLDESSEKQEMLKQLTRSIWSGEKVSLRTKHEVQCLMEDERYRNYVLVKLLAESHEVRYDPESHVPNVALQDTPMFRNLVWLAKAVICGYERNWVNRGIHGVGSVFLLLEMAHTHFWDQSIALEHELNASKRKPTSLQGSKENISFTKSKKNHIDSLTSWLKTTAGELRRNSLISVSAADGLQALPSRRSSKDRQSEDSAASESGSSTASPMWSKGRHLVTNDDTSDPNALFGREVITDDPTEFKCRSSGTNRYSHGKLVRCVINQLDLRNHHQPRYYVFEALIGPKERSRIWDQPQFWEDAFLDAVARERDLLGLDHDPTGMLERYLELSMPEKKLLDLKEDRVLASLLHNLIAFMVLLRTAKQDIYNVGYRLLGRCRLGAHFSASISSLLDCVAQLSGNAIDLWPALSDSLYRQAFVVLTGSAHSSPGAASILEIYDSTYVLRGLGGGIDVIRNLSKLLAVLVFPKSKHCVLIEESDNRVILKQLYCKKAKTLFFAVQLAMERISFQAKQITEPIQFSMDIVTNTDGLKKTLETLGSAMGMAFSKPKECHN</sequence>
<keyword evidence="5" id="KW-0472">Membrane</keyword>
<dbReference type="GO" id="GO:0006915">
    <property type="term" value="P:apoptotic process"/>
    <property type="evidence" value="ECO:0007669"/>
    <property type="project" value="UniProtKB-KW"/>
</dbReference>
<evidence type="ECO:0000259" key="9">
    <source>
        <dbReference type="PROSITE" id="PS50211"/>
    </source>
</evidence>
<dbReference type="GO" id="GO:0032483">
    <property type="term" value="P:regulation of Rab protein signal transduction"/>
    <property type="evidence" value="ECO:0007669"/>
    <property type="project" value="TreeGrafter"/>
</dbReference>
<dbReference type="GO" id="GO:0005085">
    <property type="term" value="F:guanyl-nucleotide exchange factor activity"/>
    <property type="evidence" value="ECO:0007669"/>
    <property type="project" value="TreeGrafter"/>
</dbReference>
<feature type="domain" description="UDENN" evidence="9">
    <location>
        <begin position="1"/>
        <end position="383"/>
    </location>
</feature>
<evidence type="ECO:0000256" key="6">
    <source>
        <dbReference type="ARBA" id="ARBA00022490"/>
    </source>
</evidence>
<dbReference type="InterPro" id="IPR001194">
    <property type="entry name" value="cDENN_dom"/>
</dbReference>
<accession>A0A5K3F902</accession>
<evidence type="ECO:0000256" key="4">
    <source>
        <dbReference type="ARBA" id="ARBA00017868"/>
    </source>
</evidence>
<evidence type="ECO:0000313" key="10">
    <source>
        <dbReference type="WBParaSite" id="MCU_005916-RC"/>
    </source>
</evidence>
<evidence type="ECO:0000256" key="8">
    <source>
        <dbReference type="SAM" id="MobiDB-lite"/>
    </source>
</evidence>
<dbReference type="WBParaSite" id="MCU_005916-RC">
    <property type="protein sequence ID" value="MCU_005916-RC"/>
    <property type="gene ID" value="MCU_005916"/>
</dbReference>
<feature type="compositionally biased region" description="Basic and acidic residues" evidence="8">
    <location>
        <begin position="494"/>
        <end position="509"/>
    </location>
</feature>
<evidence type="ECO:0000256" key="7">
    <source>
        <dbReference type="ARBA" id="ARBA00022703"/>
    </source>
</evidence>
<dbReference type="PANTHER" id="PTHR13008">
    <property type="entry name" value="MAP-KINASE ACTIVATING DEATH DOMAIN PROTEIN MADD /DENN/AEX-3 C.ELEGANS"/>
    <property type="match status" value="1"/>
</dbReference>
<evidence type="ECO:0000256" key="3">
    <source>
        <dbReference type="ARBA" id="ARBA00005978"/>
    </source>
</evidence>
<feature type="region of interest" description="Disordered" evidence="8">
    <location>
        <begin position="612"/>
        <end position="638"/>
    </location>
</feature>
<keyword evidence="5" id="KW-1003">Cell membrane</keyword>
<feature type="compositionally biased region" description="Low complexity" evidence="8">
    <location>
        <begin position="927"/>
        <end position="939"/>
    </location>
</feature>
<evidence type="ECO:0000256" key="1">
    <source>
        <dbReference type="ARBA" id="ARBA00004236"/>
    </source>
</evidence>
<evidence type="ECO:0000256" key="5">
    <source>
        <dbReference type="ARBA" id="ARBA00022475"/>
    </source>
</evidence>
<dbReference type="PANTHER" id="PTHR13008:SF7">
    <property type="entry name" value="MAP KINASE-ACTIVATING DEATH DOMAIN PROTEIN"/>
    <property type="match status" value="1"/>
</dbReference>
<dbReference type="PROSITE" id="PS50211">
    <property type="entry name" value="DENN"/>
    <property type="match status" value="1"/>
</dbReference>
<dbReference type="InterPro" id="IPR039980">
    <property type="entry name" value="MADD"/>
</dbReference>
<keyword evidence="6" id="KW-0963">Cytoplasm</keyword>
<dbReference type="Gene3D" id="3.40.50.11500">
    <property type="match status" value="1"/>
</dbReference>
<feature type="region of interest" description="Disordered" evidence="8">
    <location>
        <begin position="685"/>
        <end position="718"/>
    </location>
</feature>
<feature type="region of interest" description="Disordered" evidence="8">
    <location>
        <begin position="913"/>
        <end position="960"/>
    </location>
</feature>
<dbReference type="SMART" id="SM00799">
    <property type="entry name" value="DENN"/>
    <property type="match status" value="1"/>
</dbReference>
<reference evidence="10" key="1">
    <citation type="submission" date="2019-11" db="UniProtKB">
        <authorList>
            <consortium name="WormBaseParasite"/>
        </authorList>
    </citation>
    <scope>IDENTIFICATION</scope>
</reference>
<feature type="region of interest" description="Disordered" evidence="8">
    <location>
        <begin position="494"/>
        <end position="521"/>
    </location>
</feature>
<dbReference type="InterPro" id="IPR005112">
    <property type="entry name" value="dDENN_dom"/>
</dbReference>
<dbReference type="Pfam" id="PF02141">
    <property type="entry name" value="DENN"/>
    <property type="match status" value="1"/>
</dbReference>
<evidence type="ECO:0000256" key="2">
    <source>
        <dbReference type="ARBA" id="ARBA00004496"/>
    </source>
</evidence>
<proteinExistence type="inferred from homology"/>
<dbReference type="InterPro" id="IPR043153">
    <property type="entry name" value="DENN_C"/>
</dbReference>
<dbReference type="GO" id="GO:0005829">
    <property type="term" value="C:cytosol"/>
    <property type="evidence" value="ECO:0007669"/>
    <property type="project" value="TreeGrafter"/>
</dbReference>
<dbReference type="SMART" id="SM00801">
    <property type="entry name" value="dDENN"/>
    <property type="match status" value="1"/>
</dbReference>
<dbReference type="GO" id="GO:0042981">
    <property type="term" value="P:regulation of apoptotic process"/>
    <property type="evidence" value="ECO:0007669"/>
    <property type="project" value="TreeGrafter"/>
</dbReference>
<dbReference type="InterPro" id="IPR056574">
    <property type="entry name" value="Death_MADD"/>
</dbReference>
<dbReference type="InterPro" id="IPR037516">
    <property type="entry name" value="Tripartite_DENN"/>
</dbReference>
<keyword evidence="7" id="KW-0053">Apoptosis</keyword>
<dbReference type="Pfam" id="PF23629">
    <property type="entry name" value="Death_MADD"/>
    <property type="match status" value="1"/>
</dbReference>
<organism evidence="10">
    <name type="scientific">Mesocestoides corti</name>
    <name type="common">Flatworm</name>
    <dbReference type="NCBI Taxonomy" id="53468"/>
    <lineage>
        <taxon>Eukaryota</taxon>
        <taxon>Metazoa</taxon>
        <taxon>Spiralia</taxon>
        <taxon>Lophotrochozoa</taxon>
        <taxon>Platyhelminthes</taxon>
        <taxon>Cestoda</taxon>
        <taxon>Eucestoda</taxon>
        <taxon>Cyclophyllidea</taxon>
        <taxon>Mesocestoididae</taxon>
        <taxon>Mesocestoides</taxon>
    </lineage>
</organism>
<feature type="compositionally biased region" description="Polar residues" evidence="8">
    <location>
        <begin position="510"/>
        <end position="521"/>
    </location>
</feature>
<name>A0A5K3F902_MESCO</name>
<comment type="subcellular location">
    <subcellularLocation>
        <location evidence="1">Cell membrane</location>
    </subcellularLocation>
    <subcellularLocation>
        <location evidence="2">Cytoplasm</location>
    </subcellularLocation>
</comment>
<comment type="similarity">
    <text evidence="3">Belongs to the MADD family.</text>
</comment>
<protein>
    <recommendedName>
        <fullName evidence="4">MAP kinase-activating death domain protein</fullName>
    </recommendedName>
</protein>
<dbReference type="GO" id="GO:0005886">
    <property type="term" value="C:plasma membrane"/>
    <property type="evidence" value="ECO:0007669"/>
    <property type="project" value="UniProtKB-SubCell"/>
</dbReference>